<evidence type="ECO:0000256" key="1">
    <source>
        <dbReference type="ARBA" id="ARBA00008520"/>
    </source>
</evidence>
<proteinExistence type="inferred from homology"/>
<gene>
    <name evidence="4" type="ORF">AVDCRST_MAG07-451</name>
</gene>
<dbReference type="PANTHER" id="PTHR43649:SF29">
    <property type="entry name" value="OSMOPROTECTIVE COMPOUNDS-BINDING PROTEIN GGTB"/>
    <property type="match status" value="1"/>
</dbReference>
<organism evidence="4">
    <name type="scientific">uncultured Frankineae bacterium</name>
    <dbReference type="NCBI Taxonomy" id="437475"/>
    <lineage>
        <taxon>Bacteria</taxon>
        <taxon>Bacillati</taxon>
        <taxon>Actinomycetota</taxon>
        <taxon>Actinomycetes</taxon>
        <taxon>Frankiales</taxon>
        <taxon>environmental samples</taxon>
    </lineage>
</organism>
<protein>
    <submittedName>
        <fullName evidence="4">Alpha-glucosides-binding periplasmic protein AglE</fullName>
    </submittedName>
</protein>
<feature type="signal peptide" evidence="3">
    <location>
        <begin position="1"/>
        <end position="25"/>
    </location>
</feature>
<name>A0A6J4KK86_9ACTN</name>
<dbReference type="EMBL" id="CADCUB010000018">
    <property type="protein sequence ID" value="CAA9308415.1"/>
    <property type="molecule type" value="Genomic_DNA"/>
</dbReference>
<comment type="similarity">
    <text evidence="1">Belongs to the bacterial solute-binding protein 1 family.</text>
</comment>
<evidence type="ECO:0000256" key="2">
    <source>
        <dbReference type="ARBA" id="ARBA00022448"/>
    </source>
</evidence>
<dbReference type="SUPFAM" id="SSF53850">
    <property type="entry name" value="Periplasmic binding protein-like II"/>
    <property type="match status" value="1"/>
</dbReference>
<evidence type="ECO:0000256" key="3">
    <source>
        <dbReference type="SAM" id="SignalP"/>
    </source>
</evidence>
<dbReference type="InterPro" id="IPR006059">
    <property type="entry name" value="SBP"/>
</dbReference>
<accession>A0A6J4KK86</accession>
<dbReference type="PROSITE" id="PS51257">
    <property type="entry name" value="PROKAR_LIPOPROTEIN"/>
    <property type="match status" value="1"/>
</dbReference>
<dbReference type="Pfam" id="PF01547">
    <property type="entry name" value="SBP_bac_1"/>
    <property type="match status" value="1"/>
</dbReference>
<dbReference type="Gene3D" id="3.40.190.10">
    <property type="entry name" value="Periplasmic binding protein-like II"/>
    <property type="match status" value="2"/>
</dbReference>
<reference evidence="4" key="1">
    <citation type="submission" date="2020-02" db="EMBL/GenBank/DDBJ databases">
        <authorList>
            <person name="Meier V. D."/>
        </authorList>
    </citation>
    <scope>NUCLEOTIDE SEQUENCE</scope>
    <source>
        <strain evidence="4">AVDCRST_MAG07</strain>
    </source>
</reference>
<evidence type="ECO:0000313" key="4">
    <source>
        <dbReference type="EMBL" id="CAA9308415.1"/>
    </source>
</evidence>
<keyword evidence="3" id="KW-0732">Signal</keyword>
<keyword evidence="2" id="KW-0813">Transport</keyword>
<dbReference type="InterPro" id="IPR050490">
    <property type="entry name" value="Bact_solute-bd_prot1"/>
</dbReference>
<feature type="chain" id="PRO_5038905740" evidence="3">
    <location>
        <begin position="26"/>
        <end position="454"/>
    </location>
</feature>
<sequence length="454" mass="48885">MTARPLNRRRRAAAGIVGLALAATACGTGGSTASEGEADADASLPAGCEDYADYAGSSGTEVSMYTSIRDIEADRYVQSFEEFEKCTGITINYEGSGEFEAQLNVKVQGGNAPDIAFIPQPGLLQRFVQAGKVMEVPEGTAENVEEFWSEAWKEYGSVDGKLYAAPMGANVKSYVWYSPSQFEEAGYEVPTTLDELMALSDEIAGSGKKPWCAGIESGDATGWPATDWVEDMMLRTAGAETYDQWVNHEIPFNDDAVVEAVDAVGAILKNEKYVNAGFGDVRSIATTSFQDAGTPILEGECFLHRQASFYANQWPEGTTVAEDGDVFAFYLPSESEDSKPVLGGGEFVAAFADRPEVQKVQTYLSSDEYANTKAEIGDWISANTGLDVANVKNPIDQLSVETLQDESAEFRFDGSDLMPAAVGAGSFWNGMTEWINGAETKQVLDGIEESWPSS</sequence>
<dbReference type="PANTHER" id="PTHR43649">
    <property type="entry name" value="ARABINOSE-BINDING PROTEIN-RELATED"/>
    <property type="match status" value="1"/>
</dbReference>
<dbReference type="AlphaFoldDB" id="A0A6J4KK86"/>